<feature type="region of interest" description="Disordered" evidence="3">
    <location>
        <begin position="1"/>
        <end position="31"/>
    </location>
</feature>
<dbReference type="PANTHER" id="PTHR32347:SF23">
    <property type="entry name" value="BLL5650 PROTEIN"/>
    <property type="match status" value="1"/>
</dbReference>
<dbReference type="GO" id="GO:0030313">
    <property type="term" value="C:cell envelope"/>
    <property type="evidence" value="ECO:0007669"/>
    <property type="project" value="UniProtKB-SubCell"/>
</dbReference>
<evidence type="ECO:0000256" key="3">
    <source>
        <dbReference type="SAM" id="MobiDB-lite"/>
    </source>
</evidence>
<dbReference type="STRING" id="1127673.GLIP_0763"/>
<gene>
    <name evidence="4" type="ORF">GLIP_0763</name>
</gene>
<organism evidence="4 5">
    <name type="scientific">Aliiglaciecola lipolytica E3</name>
    <dbReference type="NCBI Taxonomy" id="1127673"/>
    <lineage>
        <taxon>Bacteria</taxon>
        <taxon>Pseudomonadati</taxon>
        <taxon>Pseudomonadota</taxon>
        <taxon>Gammaproteobacteria</taxon>
        <taxon>Alteromonadales</taxon>
        <taxon>Alteromonadaceae</taxon>
        <taxon>Aliiglaciecola</taxon>
    </lineage>
</organism>
<evidence type="ECO:0000256" key="2">
    <source>
        <dbReference type="ARBA" id="ARBA00023054"/>
    </source>
</evidence>
<keyword evidence="5" id="KW-1185">Reference proteome</keyword>
<reference evidence="4 5" key="1">
    <citation type="journal article" date="2017" name="Antonie Van Leeuwenhoek">
        <title>Rhizobium rhizosphaerae sp. nov., a novel species isolated from rice rhizosphere.</title>
        <authorList>
            <person name="Zhao J.J."/>
            <person name="Zhang J."/>
            <person name="Zhang R.J."/>
            <person name="Zhang C.W."/>
            <person name="Yin H.Q."/>
            <person name="Zhang X.X."/>
        </authorList>
    </citation>
    <scope>NUCLEOTIDE SEQUENCE [LARGE SCALE GENOMIC DNA]</scope>
    <source>
        <strain evidence="4 5">E3</strain>
    </source>
</reference>
<sequence length="474" mass="52657">MNTNKPPVAEKKQAATHQPVPPPRTTAKKNAEHTQLSVLLHLEKRALAAQDNQALCFVIANETHMLTPFRQSLIMDKNISGQFSLRQASGLANIVEDSPFSIWLQSLIASLDISNHQAQSMLVKSESIREDLQTGWLEWLPEHLLIIPVLDVDENVAMLVLYAREQTWSPLDLDLLHRLHDCYAYCYRAMNKRENNLARKLRQFIQSGRLRWVVLAMVLALFIPIRLSVLAPAEVVALNAKAVASPIDGVIGKIHVQPNAEVEVGDALFSLDDSALQSRRNIALKALVIARADALVAEQQAFNDYSSKAELASALGRVREKEAELGAVELLLQRVTVKADRKGLAIFADKNDWIGRPVQIGERIMQLASAEDAGIEIWLPVADAINLDIGAPIRVFLHTQPLSPLDASLLQTSYQASQSPEGISAYTLFGHFSERKDLPRLGLRGTARISSDWTVLGYYLFRRPIAAVREFTGL</sequence>
<evidence type="ECO:0000313" key="5">
    <source>
        <dbReference type="Proteomes" id="UP000006334"/>
    </source>
</evidence>
<comment type="caution">
    <text evidence="4">The sequence shown here is derived from an EMBL/GenBank/DDBJ whole genome shotgun (WGS) entry which is preliminary data.</text>
</comment>
<dbReference type="SUPFAM" id="SSF111369">
    <property type="entry name" value="HlyD-like secretion proteins"/>
    <property type="match status" value="1"/>
</dbReference>
<dbReference type="PANTHER" id="PTHR32347">
    <property type="entry name" value="EFFLUX SYSTEM COMPONENT YKNX-RELATED"/>
    <property type="match status" value="1"/>
</dbReference>
<dbReference type="RefSeq" id="WP_008843228.1">
    <property type="nucleotide sequence ID" value="NZ_BAEN01000021.1"/>
</dbReference>
<proteinExistence type="predicted"/>
<name>K6Y9T4_9ALTE</name>
<evidence type="ECO:0000256" key="1">
    <source>
        <dbReference type="ARBA" id="ARBA00004196"/>
    </source>
</evidence>
<accession>K6Y9T4</accession>
<protein>
    <submittedName>
        <fullName evidence="4">Uncharacterized protein</fullName>
    </submittedName>
</protein>
<dbReference type="AlphaFoldDB" id="K6Y9T4"/>
<dbReference type="EMBL" id="BAEN01000021">
    <property type="protein sequence ID" value="GAC13408.1"/>
    <property type="molecule type" value="Genomic_DNA"/>
</dbReference>
<dbReference type="Gene3D" id="2.40.50.100">
    <property type="match status" value="1"/>
</dbReference>
<evidence type="ECO:0000313" key="4">
    <source>
        <dbReference type="EMBL" id="GAC13408.1"/>
    </source>
</evidence>
<dbReference type="Proteomes" id="UP000006334">
    <property type="component" value="Unassembled WGS sequence"/>
</dbReference>
<keyword evidence="2" id="KW-0175">Coiled coil</keyword>
<dbReference type="eggNOG" id="COG0845">
    <property type="taxonomic scope" value="Bacteria"/>
</dbReference>
<comment type="subcellular location">
    <subcellularLocation>
        <location evidence="1">Cell envelope</location>
    </subcellularLocation>
</comment>
<dbReference type="OrthoDB" id="9763546at2"/>
<dbReference type="InterPro" id="IPR050465">
    <property type="entry name" value="UPF0194_transport"/>
</dbReference>